<feature type="transmembrane region" description="Helical" evidence="1">
    <location>
        <begin position="229"/>
        <end position="247"/>
    </location>
</feature>
<feature type="transmembrane region" description="Helical" evidence="1">
    <location>
        <begin position="259"/>
        <end position="281"/>
    </location>
</feature>
<proteinExistence type="predicted"/>
<evidence type="ECO:0000313" key="3">
    <source>
        <dbReference type="Proteomes" id="UP001501081"/>
    </source>
</evidence>
<name>A0ABP7PBN0_9SPHI</name>
<sequence>MGCGSFELQSKTKKMVSLENRSLYLQSIAGNSVLTAFSNLLSHQQIDSPQDLNEIDKIYYGIIEAISTDSVNVFDIHYQAISRRKPTRDSISPFVHNDYLIFSIIVGVIKFSYDKNWIEKIIDIRTRNNTTITFENIIKEDYYSKSNIAAVIISFLNLTKKTAVSKPLQDEAYMEITKESAIFEQGNDFIALCFINTYNSIILSREMVDTDHYDALLEFETKFAKRTNIIAGILYNLLLLFLIYGIYKTLNLFPQIKQSFSDAIGIIGLIGLTISNFITGIKPAFEKIIQKLLGYSSTDKP</sequence>
<keyword evidence="1" id="KW-1133">Transmembrane helix</keyword>
<organism evidence="2 3">
    <name type="scientific">Pedobacter ginsengiterrae</name>
    <dbReference type="NCBI Taxonomy" id="871696"/>
    <lineage>
        <taxon>Bacteria</taxon>
        <taxon>Pseudomonadati</taxon>
        <taxon>Bacteroidota</taxon>
        <taxon>Sphingobacteriia</taxon>
        <taxon>Sphingobacteriales</taxon>
        <taxon>Sphingobacteriaceae</taxon>
        <taxon>Pedobacter</taxon>
    </lineage>
</organism>
<evidence type="ECO:0000313" key="2">
    <source>
        <dbReference type="EMBL" id="GAA3962938.1"/>
    </source>
</evidence>
<keyword evidence="3" id="KW-1185">Reference proteome</keyword>
<keyword evidence="1" id="KW-0472">Membrane</keyword>
<comment type="caution">
    <text evidence="2">The sequence shown here is derived from an EMBL/GenBank/DDBJ whole genome shotgun (WGS) entry which is preliminary data.</text>
</comment>
<reference evidence="3" key="1">
    <citation type="journal article" date="2019" name="Int. J. Syst. Evol. Microbiol.">
        <title>The Global Catalogue of Microorganisms (GCM) 10K type strain sequencing project: providing services to taxonomists for standard genome sequencing and annotation.</title>
        <authorList>
            <consortium name="The Broad Institute Genomics Platform"/>
            <consortium name="The Broad Institute Genome Sequencing Center for Infectious Disease"/>
            <person name="Wu L."/>
            <person name="Ma J."/>
        </authorList>
    </citation>
    <scope>NUCLEOTIDE SEQUENCE [LARGE SCALE GENOMIC DNA]</scope>
    <source>
        <strain evidence="3">JCM 17338</strain>
    </source>
</reference>
<protein>
    <submittedName>
        <fullName evidence="2">Uncharacterized protein</fullName>
    </submittedName>
</protein>
<dbReference type="EMBL" id="BAABAK010000008">
    <property type="protein sequence ID" value="GAA3962938.1"/>
    <property type="molecule type" value="Genomic_DNA"/>
</dbReference>
<evidence type="ECO:0000256" key="1">
    <source>
        <dbReference type="SAM" id="Phobius"/>
    </source>
</evidence>
<keyword evidence="1" id="KW-0812">Transmembrane</keyword>
<gene>
    <name evidence="2" type="ORF">GCM10022246_15260</name>
</gene>
<dbReference type="Proteomes" id="UP001501081">
    <property type="component" value="Unassembled WGS sequence"/>
</dbReference>
<accession>A0ABP7PBN0</accession>